<evidence type="ECO:0000313" key="4">
    <source>
        <dbReference type="Proteomes" id="UP000821837"/>
    </source>
</evidence>
<proteinExistence type="predicted"/>
<accession>A0A9D4T8T2</accession>
<reference evidence="3" key="1">
    <citation type="journal article" date="2020" name="Cell">
        <title>Large-Scale Comparative Analyses of Tick Genomes Elucidate Their Genetic Diversity and Vector Capacities.</title>
        <authorList>
            <consortium name="Tick Genome and Microbiome Consortium (TIGMIC)"/>
            <person name="Jia N."/>
            <person name="Wang J."/>
            <person name="Shi W."/>
            <person name="Du L."/>
            <person name="Sun Y."/>
            <person name="Zhan W."/>
            <person name="Jiang J.F."/>
            <person name="Wang Q."/>
            <person name="Zhang B."/>
            <person name="Ji P."/>
            <person name="Bell-Sakyi L."/>
            <person name="Cui X.M."/>
            <person name="Yuan T.T."/>
            <person name="Jiang B.G."/>
            <person name="Yang W.F."/>
            <person name="Lam T.T."/>
            <person name="Chang Q.C."/>
            <person name="Ding S.J."/>
            <person name="Wang X.J."/>
            <person name="Zhu J.G."/>
            <person name="Ruan X.D."/>
            <person name="Zhao L."/>
            <person name="Wei J.T."/>
            <person name="Ye R.Z."/>
            <person name="Que T.C."/>
            <person name="Du C.H."/>
            <person name="Zhou Y.H."/>
            <person name="Cheng J.X."/>
            <person name="Dai P.F."/>
            <person name="Guo W.B."/>
            <person name="Han X.H."/>
            <person name="Huang E.J."/>
            <person name="Li L.F."/>
            <person name="Wei W."/>
            <person name="Gao Y.C."/>
            <person name="Liu J.Z."/>
            <person name="Shao H.Z."/>
            <person name="Wang X."/>
            <person name="Wang C.C."/>
            <person name="Yang T.C."/>
            <person name="Huo Q.B."/>
            <person name="Li W."/>
            <person name="Chen H.Y."/>
            <person name="Chen S.E."/>
            <person name="Zhou L.G."/>
            <person name="Ni X.B."/>
            <person name="Tian J.H."/>
            <person name="Sheng Y."/>
            <person name="Liu T."/>
            <person name="Pan Y.S."/>
            <person name="Xia L.Y."/>
            <person name="Li J."/>
            <person name="Zhao F."/>
            <person name="Cao W.C."/>
        </authorList>
    </citation>
    <scope>NUCLEOTIDE SEQUENCE</scope>
    <source>
        <strain evidence="3">Rsan-2018</strain>
    </source>
</reference>
<dbReference type="VEuPathDB" id="VectorBase:RSAN_026455"/>
<dbReference type="PROSITE" id="PS50200">
    <property type="entry name" value="RA"/>
    <property type="match status" value="2"/>
</dbReference>
<organism evidence="3 4">
    <name type="scientific">Rhipicephalus sanguineus</name>
    <name type="common">Brown dog tick</name>
    <name type="synonym">Ixodes sanguineus</name>
    <dbReference type="NCBI Taxonomy" id="34632"/>
    <lineage>
        <taxon>Eukaryota</taxon>
        <taxon>Metazoa</taxon>
        <taxon>Ecdysozoa</taxon>
        <taxon>Arthropoda</taxon>
        <taxon>Chelicerata</taxon>
        <taxon>Arachnida</taxon>
        <taxon>Acari</taxon>
        <taxon>Parasitiformes</taxon>
        <taxon>Ixodida</taxon>
        <taxon>Ixodoidea</taxon>
        <taxon>Ixodidae</taxon>
        <taxon>Rhipicephalinae</taxon>
        <taxon>Rhipicephalus</taxon>
        <taxon>Rhipicephalus</taxon>
    </lineage>
</organism>
<evidence type="ECO:0000259" key="2">
    <source>
        <dbReference type="PROSITE" id="PS50200"/>
    </source>
</evidence>
<dbReference type="VEuPathDB" id="VectorBase:RSAN_036143"/>
<evidence type="ECO:0000256" key="1">
    <source>
        <dbReference type="SAM" id="MobiDB-lite"/>
    </source>
</evidence>
<reference evidence="3" key="2">
    <citation type="submission" date="2021-09" db="EMBL/GenBank/DDBJ databases">
        <authorList>
            <person name="Jia N."/>
            <person name="Wang J."/>
            <person name="Shi W."/>
            <person name="Du L."/>
            <person name="Sun Y."/>
            <person name="Zhan W."/>
            <person name="Jiang J."/>
            <person name="Wang Q."/>
            <person name="Zhang B."/>
            <person name="Ji P."/>
            <person name="Sakyi L.B."/>
            <person name="Cui X."/>
            <person name="Yuan T."/>
            <person name="Jiang B."/>
            <person name="Yang W."/>
            <person name="Lam T.T.-Y."/>
            <person name="Chang Q."/>
            <person name="Ding S."/>
            <person name="Wang X."/>
            <person name="Zhu J."/>
            <person name="Ruan X."/>
            <person name="Zhao L."/>
            <person name="Wei J."/>
            <person name="Que T."/>
            <person name="Du C."/>
            <person name="Cheng J."/>
            <person name="Dai P."/>
            <person name="Han X."/>
            <person name="Huang E."/>
            <person name="Gao Y."/>
            <person name="Liu J."/>
            <person name="Shao H."/>
            <person name="Ye R."/>
            <person name="Li L."/>
            <person name="Wei W."/>
            <person name="Wang X."/>
            <person name="Wang C."/>
            <person name="Huo Q."/>
            <person name="Li W."/>
            <person name="Guo W."/>
            <person name="Chen H."/>
            <person name="Chen S."/>
            <person name="Zhou L."/>
            <person name="Zhou L."/>
            <person name="Ni X."/>
            <person name="Tian J."/>
            <person name="Zhou Y."/>
            <person name="Sheng Y."/>
            <person name="Liu T."/>
            <person name="Pan Y."/>
            <person name="Xia L."/>
            <person name="Li J."/>
            <person name="Zhao F."/>
            <person name="Cao W."/>
        </authorList>
    </citation>
    <scope>NUCLEOTIDE SEQUENCE</scope>
    <source>
        <strain evidence="3">Rsan-2018</strain>
        <tissue evidence="3">Larvae</tissue>
    </source>
</reference>
<dbReference type="GO" id="GO:0045742">
    <property type="term" value="P:positive regulation of epidermal growth factor receptor signaling pathway"/>
    <property type="evidence" value="ECO:0007669"/>
    <property type="project" value="TreeGrafter"/>
</dbReference>
<dbReference type="Pfam" id="PF00788">
    <property type="entry name" value="RA"/>
    <property type="match status" value="2"/>
</dbReference>
<dbReference type="GO" id="GO:0045743">
    <property type="term" value="P:positive regulation of fibroblast growth factor receptor signaling pathway"/>
    <property type="evidence" value="ECO:0007669"/>
    <property type="project" value="TreeGrafter"/>
</dbReference>
<feature type="domain" description="Ras-associating" evidence="2">
    <location>
        <begin position="1"/>
        <end position="79"/>
    </location>
</feature>
<dbReference type="InterPro" id="IPR029071">
    <property type="entry name" value="Ubiquitin-like_domsf"/>
</dbReference>
<dbReference type="GO" id="GO:0007165">
    <property type="term" value="P:signal transduction"/>
    <property type="evidence" value="ECO:0007669"/>
    <property type="project" value="InterPro"/>
</dbReference>
<dbReference type="AlphaFoldDB" id="A0A9D4T8T2"/>
<dbReference type="PANTHER" id="PTHR21298">
    <property type="entry name" value="GH01721P"/>
    <property type="match status" value="1"/>
</dbReference>
<dbReference type="EMBL" id="JABSTV010001245">
    <property type="protein sequence ID" value="KAH7982816.1"/>
    <property type="molecule type" value="Genomic_DNA"/>
</dbReference>
<name>A0A9D4T8T2_RHISA</name>
<dbReference type="Proteomes" id="UP000821837">
    <property type="component" value="Chromosome 1"/>
</dbReference>
<dbReference type="PANTHER" id="PTHR21298:SF2">
    <property type="entry name" value="GH01721P"/>
    <property type="match status" value="1"/>
</dbReference>
<sequence>MEYKTLSIDANASSSDVVRLLLSKFKMKHRDPNLFYLTMEVWVRKTGIPIRTIMVLDDEARPVELQSCHPKGDSKFLLQMRRGGLVKVYDSCLMAGSLYKSLLVSERTTAEEVVQLVLHCYNSSDRGSKYSLYEVCPIKNYERALHSNELPLRIQQNWPSPEHFAFHLRRNQEGIHQKRQVAALPDNLDDDSVEVYDDDDSIAAEDPEELQEEPQEVCEELAPQAQFYRCESCKRTFTAEETYKHPPARTTTVQKPPVIIPMPAKLDRSTLVPQARRPRHHPAKAAAVSITPVATQLPMVPPPTQVDAPQRPQQPPRPQQLPVERPELQQQAQLQQLHLQQLQLQPSQMHPQHLQPPRQHTQQRDLFEMQQIPHLETDTYSLMLL</sequence>
<keyword evidence="4" id="KW-1185">Reference proteome</keyword>
<dbReference type="SUPFAM" id="SSF54236">
    <property type="entry name" value="Ubiquitin-like"/>
    <property type="match status" value="2"/>
</dbReference>
<comment type="caution">
    <text evidence="3">The sequence shown here is derived from an EMBL/GenBank/DDBJ whole genome shotgun (WGS) entry which is preliminary data.</text>
</comment>
<dbReference type="SMART" id="SM00314">
    <property type="entry name" value="RA"/>
    <property type="match status" value="2"/>
</dbReference>
<dbReference type="CDD" id="cd17043">
    <property type="entry name" value="RA"/>
    <property type="match status" value="1"/>
</dbReference>
<protein>
    <recommendedName>
        <fullName evidence="2">Ras-associating domain-containing protein</fullName>
    </recommendedName>
</protein>
<dbReference type="InterPro" id="IPR000159">
    <property type="entry name" value="RA_dom"/>
</dbReference>
<evidence type="ECO:0000313" key="3">
    <source>
        <dbReference type="EMBL" id="KAH7982816.1"/>
    </source>
</evidence>
<gene>
    <name evidence="3" type="ORF">HPB52_007296</name>
</gene>
<dbReference type="Gene3D" id="3.10.20.90">
    <property type="entry name" value="Phosphatidylinositol 3-kinase Catalytic Subunit, Chain A, domain 1"/>
    <property type="match status" value="2"/>
</dbReference>
<feature type="region of interest" description="Disordered" evidence="1">
    <location>
        <begin position="292"/>
        <end position="325"/>
    </location>
</feature>
<feature type="domain" description="Ras-associating" evidence="2">
    <location>
        <begin position="82"/>
        <end position="173"/>
    </location>
</feature>